<accession>A0A6N7ESD9</accession>
<dbReference type="AlphaFoldDB" id="A0A6N7ESD9"/>
<name>A0A6N7ESD9_9MICO</name>
<reference evidence="1 2" key="1">
    <citation type="submission" date="2019-10" db="EMBL/GenBank/DDBJ databases">
        <title>Georgenia wutianyii sp. nov. and Georgenia yuyongxinii sp. nov. isolated from plateau pika (Ochotona curzoniae) in the Qinghai-Tibet plateau of China.</title>
        <authorList>
            <person name="Tian Z."/>
        </authorList>
    </citation>
    <scope>NUCLEOTIDE SEQUENCE [LARGE SCALE GENOMIC DNA]</scope>
    <source>
        <strain evidence="1 2">JCM 19765</strain>
    </source>
</reference>
<organism evidence="1 2">
    <name type="scientific">Georgenia subflava</name>
    <dbReference type="NCBI Taxonomy" id="1622177"/>
    <lineage>
        <taxon>Bacteria</taxon>
        <taxon>Bacillati</taxon>
        <taxon>Actinomycetota</taxon>
        <taxon>Actinomycetes</taxon>
        <taxon>Micrococcales</taxon>
        <taxon>Bogoriellaceae</taxon>
        <taxon>Georgenia</taxon>
    </lineage>
</organism>
<proteinExistence type="predicted"/>
<sequence>MTGALIGALLAALCALVVLLMLVAERRPEGGWAAWLRGSLDAWRSDELSGENLRVRRSDVRDTPVEDLFSLGEPVDEPAYTRPEELVARLEHVRGAARR</sequence>
<dbReference type="OrthoDB" id="5149996at2"/>
<keyword evidence="2" id="KW-1185">Reference proteome</keyword>
<dbReference type="Proteomes" id="UP000437709">
    <property type="component" value="Unassembled WGS sequence"/>
</dbReference>
<gene>
    <name evidence="1" type="ORF">GB881_18650</name>
</gene>
<evidence type="ECO:0000313" key="2">
    <source>
        <dbReference type="Proteomes" id="UP000437709"/>
    </source>
</evidence>
<protein>
    <submittedName>
        <fullName evidence="1">Uncharacterized protein</fullName>
    </submittedName>
</protein>
<dbReference type="RefSeq" id="WP_152194979.1">
    <property type="nucleotide sequence ID" value="NZ_VUKD01000002.1"/>
</dbReference>
<evidence type="ECO:0000313" key="1">
    <source>
        <dbReference type="EMBL" id="MPV39026.1"/>
    </source>
</evidence>
<comment type="caution">
    <text evidence="1">The sequence shown here is derived from an EMBL/GenBank/DDBJ whole genome shotgun (WGS) entry which is preliminary data.</text>
</comment>
<dbReference type="EMBL" id="WHPC01000142">
    <property type="protein sequence ID" value="MPV39026.1"/>
    <property type="molecule type" value="Genomic_DNA"/>
</dbReference>